<dbReference type="PANTHER" id="PTHR21661:SF71">
    <property type="entry name" value="EPOXIDE HYDROLASE N-TERMINAL DOMAIN-CONTAINING PROTEIN"/>
    <property type="match status" value="1"/>
</dbReference>
<dbReference type="RefSeq" id="XP_040721288.1">
    <property type="nucleotide sequence ID" value="XM_040857873.1"/>
</dbReference>
<dbReference type="GO" id="GO:0097176">
    <property type="term" value="P:epoxide metabolic process"/>
    <property type="evidence" value="ECO:0007669"/>
    <property type="project" value="TreeGrafter"/>
</dbReference>
<dbReference type="PANTHER" id="PTHR21661">
    <property type="entry name" value="EPOXIDE HYDROLASE 1-RELATED"/>
    <property type="match status" value="1"/>
</dbReference>
<dbReference type="InterPro" id="IPR010497">
    <property type="entry name" value="Epoxide_hydro_N"/>
</dbReference>
<name>A0A1Y2EK64_9PEZI</name>
<dbReference type="AlphaFoldDB" id="A0A1Y2EK64"/>
<protein>
    <submittedName>
        <fullName evidence="5">Epoxide hydrolase</fullName>
    </submittedName>
</protein>
<evidence type="ECO:0000313" key="6">
    <source>
        <dbReference type="Proteomes" id="UP000193689"/>
    </source>
</evidence>
<dbReference type="GeneID" id="63774085"/>
<evidence type="ECO:0000256" key="2">
    <source>
        <dbReference type="ARBA" id="ARBA00022801"/>
    </source>
</evidence>
<organism evidence="5 6">
    <name type="scientific">Pseudomassariella vexata</name>
    <dbReference type="NCBI Taxonomy" id="1141098"/>
    <lineage>
        <taxon>Eukaryota</taxon>
        <taxon>Fungi</taxon>
        <taxon>Dikarya</taxon>
        <taxon>Ascomycota</taxon>
        <taxon>Pezizomycotina</taxon>
        <taxon>Sordariomycetes</taxon>
        <taxon>Xylariomycetidae</taxon>
        <taxon>Amphisphaeriales</taxon>
        <taxon>Pseudomassariaceae</taxon>
        <taxon>Pseudomassariella</taxon>
    </lineage>
</organism>
<gene>
    <name evidence="5" type="ORF">BCR38DRAFT_404751</name>
</gene>
<evidence type="ECO:0000259" key="4">
    <source>
        <dbReference type="Pfam" id="PF06441"/>
    </source>
</evidence>
<feature type="compositionally biased region" description="Basic and acidic residues" evidence="3">
    <location>
        <begin position="532"/>
        <end position="565"/>
    </location>
</feature>
<evidence type="ECO:0000256" key="3">
    <source>
        <dbReference type="SAM" id="MobiDB-lite"/>
    </source>
</evidence>
<keyword evidence="2 5" id="KW-0378">Hydrolase</keyword>
<dbReference type="GO" id="GO:0004301">
    <property type="term" value="F:epoxide hydrolase activity"/>
    <property type="evidence" value="ECO:0007669"/>
    <property type="project" value="TreeGrafter"/>
</dbReference>
<feature type="region of interest" description="Disordered" evidence="3">
    <location>
        <begin position="508"/>
        <end position="586"/>
    </location>
</feature>
<feature type="domain" description="Epoxide hydrolase N-terminal" evidence="4">
    <location>
        <begin position="15"/>
        <end position="128"/>
    </location>
</feature>
<accession>A0A1Y2EK64</accession>
<feature type="compositionally biased region" description="Polar residues" evidence="3">
    <location>
        <begin position="508"/>
        <end position="520"/>
    </location>
</feature>
<proteinExistence type="inferred from homology"/>
<dbReference type="OrthoDB" id="7130006at2759"/>
<evidence type="ECO:0000313" key="5">
    <source>
        <dbReference type="EMBL" id="ORY71696.1"/>
    </source>
</evidence>
<comment type="similarity">
    <text evidence="1">Belongs to the peptidase S33 family.</text>
</comment>
<dbReference type="STRING" id="1141098.A0A1Y2EK64"/>
<dbReference type="Gene3D" id="3.40.50.1820">
    <property type="entry name" value="alpha/beta hydrolase"/>
    <property type="match status" value="1"/>
</dbReference>
<dbReference type="InterPro" id="IPR029058">
    <property type="entry name" value="AB_hydrolase_fold"/>
</dbReference>
<dbReference type="InParanoid" id="A0A1Y2EK64"/>
<dbReference type="Pfam" id="PF06441">
    <property type="entry name" value="EHN"/>
    <property type="match status" value="1"/>
</dbReference>
<evidence type="ECO:0000256" key="1">
    <source>
        <dbReference type="ARBA" id="ARBA00010088"/>
    </source>
</evidence>
<dbReference type="SUPFAM" id="SSF53474">
    <property type="entry name" value="alpha/beta-Hydrolases"/>
    <property type="match status" value="1"/>
</dbReference>
<comment type="caution">
    <text evidence="5">The sequence shown here is derived from an EMBL/GenBank/DDBJ whole genome shotgun (WGS) entry which is preliminary data.</text>
</comment>
<reference evidence="5 6" key="1">
    <citation type="submission" date="2016-07" db="EMBL/GenBank/DDBJ databases">
        <title>Pervasive Adenine N6-methylation of Active Genes in Fungi.</title>
        <authorList>
            <consortium name="DOE Joint Genome Institute"/>
            <person name="Mondo S.J."/>
            <person name="Dannebaum R.O."/>
            <person name="Kuo R.C."/>
            <person name="Labutti K."/>
            <person name="Haridas S."/>
            <person name="Kuo A."/>
            <person name="Salamov A."/>
            <person name="Ahrendt S.R."/>
            <person name="Lipzen A."/>
            <person name="Sullivan W."/>
            <person name="Andreopoulos W.B."/>
            <person name="Clum A."/>
            <person name="Lindquist E."/>
            <person name="Daum C."/>
            <person name="Ramamoorthy G.K."/>
            <person name="Gryganskyi A."/>
            <person name="Culley D."/>
            <person name="Magnuson J.K."/>
            <person name="James T.Y."/>
            <person name="O'Malley M.A."/>
            <person name="Stajich J.E."/>
            <person name="Spatafora J.W."/>
            <person name="Visel A."/>
            <person name="Grigoriev I.V."/>
        </authorList>
    </citation>
    <scope>NUCLEOTIDE SEQUENCE [LARGE SCALE GENOMIC DNA]</scope>
    <source>
        <strain evidence="5 6">CBS 129021</strain>
    </source>
</reference>
<sequence>MASAAAELAATNDEVKPYRMHVSSRYLDLTKQKLEITRLPHEDSQPRSKDWWEPKGEVEPLIDFWLEQYSWRAQEEALNDELPQFRTAFTIAGAEAPVRIHFVHIRSSHSSAVPLLLIPPFPFTSLSFGHLVRTFTDPEDAAADQPFHLIIPSLPGLAFSDALPNNTSVISTSAEILNALMSRLDYPHYLVTNAGSGSASPAEIDWKLVHYLASQYSNTCLGTHFISPPLAEPKLREAPMEWAKWSIASFFHAPILGYRSEDFSALKRSRLVEKSRKSPTPSQFGLNQLGLGEPNTLAYALCDSPTGLLVFALKSLQLIGPKKKFTPTEIINFTQLSWLPGPEAAMRFWAHCVQHPEPAAKKMTRKPKVAITVFLRDETETEIRPGAPAPAQQDVQADHVAAQTPLKVEDKDGYACPSWANAKYHVVYTHRASGKSGLLAWERPGLIAAGVRGLAKEVLRLDPRLKPAPAPSTAPLEQVVSDDGEAAARNGDAQNTVAALGALALQTPTPAARANSQTSARKGADGLLAPITEERGHPQREISEETRVESDSENRGKLYTEKSDDTLASVSPNAIPVVTPPPAKAP</sequence>
<keyword evidence="6" id="KW-1185">Reference proteome</keyword>
<dbReference type="Proteomes" id="UP000193689">
    <property type="component" value="Unassembled WGS sequence"/>
</dbReference>
<dbReference type="EMBL" id="MCFJ01000001">
    <property type="protein sequence ID" value="ORY71696.1"/>
    <property type="molecule type" value="Genomic_DNA"/>
</dbReference>